<dbReference type="GO" id="GO:0000160">
    <property type="term" value="P:phosphorelay signal transduction system"/>
    <property type="evidence" value="ECO:0007669"/>
    <property type="project" value="InterPro"/>
</dbReference>
<feature type="modified residue" description="4-aspartylphosphate" evidence="2">
    <location>
        <position position="62"/>
    </location>
</feature>
<evidence type="ECO:0000256" key="1">
    <source>
        <dbReference type="ARBA" id="ARBA00022553"/>
    </source>
</evidence>
<protein>
    <submittedName>
        <fullName evidence="4">Response regulator</fullName>
    </submittedName>
</protein>
<reference evidence="4" key="1">
    <citation type="journal article" date="2019" name="PLoS Negl. Trop. Dis.">
        <title>Revisiting the worldwide diversity of Leptospira species in the environment.</title>
        <authorList>
            <person name="Vincent A.T."/>
            <person name="Schiettekatte O."/>
            <person name="Bourhy P."/>
            <person name="Veyrier F.J."/>
            <person name="Picardeau M."/>
        </authorList>
    </citation>
    <scope>NUCLEOTIDE SEQUENCE [LARGE SCALE GENOMIC DNA]</scope>
    <source>
        <strain evidence="4">201400974</strain>
    </source>
</reference>
<accession>A0A4R9LNW6</accession>
<evidence type="ECO:0000313" key="5">
    <source>
        <dbReference type="Proteomes" id="UP000298264"/>
    </source>
</evidence>
<dbReference type="Gene3D" id="3.40.50.2300">
    <property type="match status" value="1"/>
</dbReference>
<dbReference type="AlphaFoldDB" id="A0A4R9LNW6"/>
<dbReference type="RefSeq" id="WP_135764779.1">
    <property type="nucleotide sequence ID" value="NZ_RQHV01000052.1"/>
</dbReference>
<organism evidence="4 5">
    <name type="scientific">Leptospira ilyithenensis</name>
    <dbReference type="NCBI Taxonomy" id="2484901"/>
    <lineage>
        <taxon>Bacteria</taxon>
        <taxon>Pseudomonadati</taxon>
        <taxon>Spirochaetota</taxon>
        <taxon>Spirochaetia</taxon>
        <taxon>Leptospirales</taxon>
        <taxon>Leptospiraceae</taxon>
        <taxon>Leptospira</taxon>
    </lineage>
</organism>
<comment type="caution">
    <text evidence="4">The sequence shown here is derived from an EMBL/GenBank/DDBJ whole genome shotgun (WGS) entry which is preliminary data.</text>
</comment>
<dbReference type="InterPro" id="IPR050595">
    <property type="entry name" value="Bact_response_regulator"/>
</dbReference>
<dbReference type="EMBL" id="RQHV01000052">
    <property type="protein sequence ID" value="TGN09397.1"/>
    <property type="molecule type" value="Genomic_DNA"/>
</dbReference>
<evidence type="ECO:0000313" key="4">
    <source>
        <dbReference type="EMBL" id="TGN09397.1"/>
    </source>
</evidence>
<dbReference type="PANTHER" id="PTHR44591">
    <property type="entry name" value="STRESS RESPONSE REGULATOR PROTEIN 1"/>
    <property type="match status" value="1"/>
</dbReference>
<dbReference type="SUPFAM" id="SSF52172">
    <property type="entry name" value="CheY-like"/>
    <property type="match status" value="1"/>
</dbReference>
<evidence type="ECO:0000256" key="2">
    <source>
        <dbReference type="PROSITE-ProRule" id="PRU00169"/>
    </source>
</evidence>
<dbReference type="InterPro" id="IPR011006">
    <property type="entry name" value="CheY-like_superfamily"/>
</dbReference>
<dbReference type="PROSITE" id="PS50110">
    <property type="entry name" value="RESPONSE_REGULATORY"/>
    <property type="match status" value="1"/>
</dbReference>
<dbReference type="Proteomes" id="UP000298264">
    <property type="component" value="Unassembled WGS sequence"/>
</dbReference>
<feature type="domain" description="Response regulatory" evidence="3">
    <location>
        <begin position="5"/>
        <end position="128"/>
    </location>
</feature>
<dbReference type="OrthoDB" id="9788446at2"/>
<gene>
    <name evidence="4" type="ORF">EHS11_12675</name>
</gene>
<evidence type="ECO:0000259" key="3">
    <source>
        <dbReference type="PROSITE" id="PS50110"/>
    </source>
</evidence>
<sequence length="130" mass="14583">MSKSVFLCVDDESSILEALKEQLRSAFGLSYIYETAESAEEAIEIIDEYERPDETIVIIVSDWLMPGMKGDEFFIKINNTYPKIKKILLTGQADPESIDRAKNIGKAQVVLAKPWTQDILIQSIQGLLAS</sequence>
<keyword evidence="1 2" id="KW-0597">Phosphoprotein</keyword>
<name>A0A4R9LNW6_9LEPT</name>
<proteinExistence type="predicted"/>
<dbReference type="Pfam" id="PF00072">
    <property type="entry name" value="Response_reg"/>
    <property type="match status" value="1"/>
</dbReference>
<keyword evidence="5" id="KW-1185">Reference proteome</keyword>
<dbReference type="SMART" id="SM00448">
    <property type="entry name" value="REC"/>
    <property type="match status" value="1"/>
</dbReference>
<dbReference type="InterPro" id="IPR001789">
    <property type="entry name" value="Sig_transdc_resp-reg_receiver"/>
</dbReference>
<dbReference type="PANTHER" id="PTHR44591:SF19">
    <property type="entry name" value="TWO-COMPONENT RESPONSE REGULATOR-RELATED"/>
    <property type="match status" value="1"/>
</dbReference>